<accession>A0A6C0CFG7</accession>
<proteinExistence type="predicted"/>
<reference evidence="1" key="1">
    <citation type="journal article" date="2020" name="Nature">
        <title>Giant virus diversity and host interactions through global metagenomics.</title>
        <authorList>
            <person name="Schulz F."/>
            <person name="Roux S."/>
            <person name="Paez-Espino D."/>
            <person name="Jungbluth S."/>
            <person name="Walsh D.A."/>
            <person name="Denef V.J."/>
            <person name="McMahon K.D."/>
            <person name="Konstantinidis K.T."/>
            <person name="Eloe-Fadrosh E.A."/>
            <person name="Kyrpides N.C."/>
            <person name="Woyke T."/>
        </authorList>
    </citation>
    <scope>NUCLEOTIDE SEQUENCE</scope>
    <source>
        <strain evidence="1">GVMAG-M-3300020728-1</strain>
    </source>
</reference>
<dbReference type="AlphaFoldDB" id="A0A6C0CFG7"/>
<dbReference type="EMBL" id="MN739409">
    <property type="protein sequence ID" value="QHT03328.1"/>
    <property type="molecule type" value="Genomic_DNA"/>
</dbReference>
<organism evidence="1">
    <name type="scientific">viral metagenome</name>
    <dbReference type="NCBI Taxonomy" id="1070528"/>
    <lineage>
        <taxon>unclassified sequences</taxon>
        <taxon>metagenomes</taxon>
        <taxon>organismal metagenomes</taxon>
    </lineage>
</organism>
<protein>
    <submittedName>
        <fullName evidence="1">Uncharacterized protein</fullName>
    </submittedName>
</protein>
<name>A0A6C0CFG7_9ZZZZ</name>
<evidence type="ECO:0000313" key="1">
    <source>
        <dbReference type="EMBL" id="QHT03328.1"/>
    </source>
</evidence>
<sequence length="234" mass="24833">MSGCPIRPVRHIYKNRGLVTNYSTTGGICKICPPSAPPRPSANISFALHSDVPYSVTFIVGGGNGTYDLGDGVLHPFFGSDGYATIHGIVPVGATVLIYGSIINLFGTSDQPVSFLDVTNCSTLQILNCNQFSPGQSYLTGSFDLSSNPLLTQVQFLNTLISELTGVTSCPGLINVIVSGDAFTQTTSDELVNFLITNGASNGYLSIVNQSDGTIDITGFLYNTLIDTFNWNIV</sequence>